<dbReference type="Pfam" id="PF00903">
    <property type="entry name" value="Glyoxalase"/>
    <property type="match status" value="1"/>
</dbReference>
<evidence type="ECO:0000259" key="1">
    <source>
        <dbReference type="PROSITE" id="PS51819"/>
    </source>
</evidence>
<dbReference type="InterPro" id="IPR029068">
    <property type="entry name" value="Glyas_Bleomycin-R_OHBP_Dase"/>
</dbReference>
<accession>A0A2G1XH06</accession>
<evidence type="ECO:0000313" key="2">
    <source>
        <dbReference type="EMBL" id="PHQ50471.1"/>
    </source>
</evidence>
<dbReference type="Proteomes" id="UP000222531">
    <property type="component" value="Unassembled WGS sequence"/>
</dbReference>
<organism evidence="2 3">
    <name type="scientific">Streptomyces cinnamoneus</name>
    <name type="common">Streptoverticillium cinnamoneum</name>
    <dbReference type="NCBI Taxonomy" id="53446"/>
    <lineage>
        <taxon>Bacteria</taxon>
        <taxon>Bacillati</taxon>
        <taxon>Actinomycetota</taxon>
        <taxon>Actinomycetes</taxon>
        <taxon>Kitasatosporales</taxon>
        <taxon>Streptomycetaceae</taxon>
        <taxon>Streptomyces</taxon>
        <taxon>Streptomyces cinnamoneus group</taxon>
    </lineage>
</organism>
<keyword evidence="3" id="KW-1185">Reference proteome</keyword>
<proteinExistence type="predicted"/>
<dbReference type="InterPro" id="IPR037523">
    <property type="entry name" value="VOC_core"/>
</dbReference>
<dbReference type="PROSITE" id="PS51819">
    <property type="entry name" value="VOC"/>
    <property type="match status" value="1"/>
</dbReference>
<protein>
    <submittedName>
        <fullName evidence="2">Bleomycin resistance protein</fullName>
    </submittedName>
</protein>
<dbReference type="Gene3D" id="3.10.180.10">
    <property type="entry name" value="2,3-Dihydroxybiphenyl 1,2-Dioxygenase, domain 1"/>
    <property type="match status" value="1"/>
</dbReference>
<dbReference type="RefSeq" id="WP_099199773.1">
    <property type="nucleotide sequence ID" value="NZ_JBIRXA010000013.1"/>
</dbReference>
<name>A0A2G1XH06_STRCJ</name>
<evidence type="ECO:0000313" key="3">
    <source>
        <dbReference type="Proteomes" id="UP000222531"/>
    </source>
</evidence>
<dbReference type="OrthoDB" id="9810341at2"/>
<gene>
    <name evidence="2" type="ORF">BLA24_16660</name>
</gene>
<sequence>MPVRLDHTVVNSTHRFEGARFLTGLLGAPEPEVNGPFAAVRLDNGVTIDYADHIVPADQITMQHFAYLVSDEEFDAIHARVVERGLAYWADPYHKKPQELNAMNGGRGFYVNDPDGHNLEFFTRAH</sequence>
<dbReference type="InterPro" id="IPR004360">
    <property type="entry name" value="Glyas_Fos-R_dOase_dom"/>
</dbReference>
<feature type="domain" description="VOC" evidence="1">
    <location>
        <begin position="4"/>
        <end position="124"/>
    </location>
</feature>
<comment type="caution">
    <text evidence="2">The sequence shown here is derived from an EMBL/GenBank/DDBJ whole genome shotgun (WGS) entry which is preliminary data.</text>
</comment>
<dbReference type="AlphaFoldDB" id="A0A2G1XH06"/>
<dbReference type="SUPFAM" id="SSF54593">
    <property type="entry name" value="Glyoxalase/Bleomycin resistance protein/Dihydroxybiphenyl dioxygenase"/>
    <property type="match status" value="1"/>
</dbReference>
<dbReference type="CDD" id="cd08351">
    <property type="entry name" value="ChaP_like"/>
    <property type="match status" value="1"/>
</dbReference>
<dbReference type="EMBL" id="NHZO01000148">
    <property type="protein sequence ID" value="PHQ50471.1"/>
    <property type="molecule type" value="Genomic_DNA"/>
</dbReference>
<reference evidence="2 3" key="1">
    <citation type="journal article" date="2017" name="Biochemistry">
        <title>Identification of the Biosynthetic Pathway for the Antibiotic Bicyclomycin.</title>
        <authorList>
            <person name="Patteson J."/>
            <person name="Cai W."/>
            <person name="Johnson R.A."/>
            <person name="Santa Maria K."/>
            <person name="Li B."/>
        </authorList>
    </citation>
    <scope>NUCLEOTIDE SEQUENCE [LARGE SCALE GENOMIC DNA]</scope>
    <source>
        <strain evidence="2 3">ATCC 21532</strain>
    </source>
</reference>